<dbReference type="PANTHER" id="PTHR47508:SF3">
    <property type="entry name" value="TIR DOMAIN-CONTAINING PROTEIN"/>
    <property type="match status" value="1"/>
</dbReference>
<feature type="domain" description="TIR" evidence="2">
    <location>
        <begin position="3"/>
        <end position="122"/>
    </location>
</feature>
<feature type="transmembrane region" description="Helical" evidence="1">
    <location>
        <begin position="966"/>
        <end position="988"/>
    </location>
</feature>
<evidence type="ECO:0000259" key="2">
    <source>
        <dbReference type="PROSITE" id="PS50104"/>
    </source>
</evidence>
<feature type="domain" description="TIR" evidence="2">
    <location>
        <begin position="234"/>
        <end position="361"/>
    </location>
</feature>
<organism evidence="3 4">
    <name type="scientific">Nostoc linckia z8</name>
    <dbReference type="NCBI Taxonomy" id="1628746"/>
    <lineage>
        <taxon>Bacteria</taxon>
        <taxon>Bacillati</taxon>
        <taxon>Cyanobacteriota</taxon>
        <taxon>Cyanophyceae</taxon>
        <taxon>Nostocales</taxon>
        <taxon>Nostocaceae</taxon>
        <taxon>Nostoc</taxon>
    </lineage>
</organism>
<dbReference type="GeneID" id="57096057"/>
<evidence type="ECO:0000313" key="3">
    <source>
        <dbReference type="EMBL" id="PHK04568.1"/>
    </source>
</evidence>
<keyword evidence="1" id="KW-0812">Transmembrane</keyword>
<keyword evidence="3" id="KW-0808">Transferase</keyword>
<feature type="domain" description="TIR" evidence="2">
    <location>
        <begin position="436"/>
        <end position="568"/>
    </location>
</feature>
<keyword evidence="1" id="KW-0472">Membrane</keyword>
<keyword evidence="3" id="KW-0418">Kinase</keyword>
<dbReference type="Pfam" id="PF05226">
    <property type="entry name" value="CHASE2"/>
    <property type="match status" value="1"/>
</dbReference>
<feature type="transmembrane region" description="Helical" evidence="1">
    <location>
        <begin position="995"/>
        <end position="1016"/>
    </location>
</feature>
<sequence length="1049" mass="120783">MNSFKDAFISYGRADSKDFATKLHQRLVEADLKIWFDQNDIPLGVDFQNQIDDGIDKSDNFLFIIAPHSINSIYCGKEIDLALRRNKRIIPLLHVEQITQEIWQQRNPRGEASHWEEYKAKGSHSSFPNMHPAIGKINWVYFREGIDDFEKSFAGLLELFSRHQEYVRQHTYFLAKAIEWEQKQQKSQYLLVGEERIQAEDWLKIRFQHEQPPCEPTDLHCALICQSIKNANNLMTQVFLSYSEKERPFMEKIAKILMRESFTVWTNKTDIQSGSDFVESIYRGIEEADNLVFLMSAASLQSEYCQMELSHAFSLKKRVIPLSIEQVDLEQIPVELRTLHFIDFTEQQPQGKNSANIDQLINILFQDTAYYEQHKILLVKALKWERQKRNSSILLRSHNLRNAEAWLKVAKQKTQHLPIPLQVEFITESLKQPPEAALDVFISYSRADSDFARKLNDTLQIQNKTTWFDQESIASGSDFEQEIYRGIESANNFLFIISPDSISSPYCKAEVEYAMNLHKRIVTVLYREMSIADIHSGLAKVQWIDFCKHGADFLTKFGELTRTLDADPDYVRSHTRLFLKAKEWGDRKRDDSFLLRGKDLVASEEWLKQSVDKQPAPTTLQLEYLAASRALPYRKIKLRTVLLSSLVVTTVMFIARFLGFTEPLELAAYDQMMSLRPDEPKDERFLMVDVDPESLEKLNESGRYPGGKGSIPDAALDDLLKNLSQHQPSMIGLDFIRDFPAEDSLKQRLQQTKNFISVCKNSYENNRGEKILGFKHAPEVLLEQVGFSDLVDDDAKGGRFVRRQYLMQKPDPKYCNTPEALSLVIARRYLQAKGQPFTSPLNPETKAYDQPMQFGKTVIPQLLGLGGGYQDMDNQLQGYQTMLKYRTFGRDPNNFAPRVNILAVLDNKVSAEQIRNRIVLIGFTDRQNRQADYWSTPYGDVAGVTLHGQTISQILSATLDNRSLIWWWPLGYETIWMFGWALVGAIVCWRFNRNLYTGIAVGFSTGNLYTICSVILVAQSGWIPFIPAFLALMFAGASVLYLTNRLRKS</sequence>
<evidence type="ECO:0000313" key="4">
    <source>
        <dbReference type="Proteomes" id="UP000222310"/>
    </source>
</evidence>
<name>A0A9Q5ZDN3_NOSLI</name>
<dbReference type="InterPro" id="IPR035897">
    <property type="entry name" value="Toll_tir_struct_dom_sf"/>
</dbReference>
<comment type="caution">
    <text evidence="3">The sequence shown here is derived from an EMBL/GenBank/DDBJ whole genome shotgun (WGS) entry which is preliminary data.</text>
</comment>
<evidence type="ECO:0000256" key="1">
    <source>
        <dbReference type="SAM" id="Phobius"/>
    </source>
</evidence>
<dbReference type="SUPFAM" id="SSF52200">
    <property type="entry name" value="Toll/Interleukin receptor TIR domain"/>
    <property type="match status" value="3"/>
</dbReference>
<dbReference type="Proteomes" id="UP000222310">
    <property type="component" value="Unassembled WGS sequence"/>
</dbReference>
<feature type="transmembrane region" description="Helical" evidence="1">
    <location>
        <begin position="1022"/>
        <end position="1043"/>
    </location>
</feature>
<dbReference type="AlphaFoldDB" id="A0A9Q5ZDN3"/>
<dbReference type="SMART" id="SM00255">
    <property type="entry name" value="TIR"/>
    <property type="match status" value="3"/>
</dbReference>
<dbReference type="PANTHER" id="PTHR47508">
    <property type="entry name" value="SAM DOMAIN-CONTAINING PROTEIN-RELATED"/>
    <property type="match status" value="1"/>
</dbReference>
<dbReference type="PROSITE" id="PS50104">
    <property type="entry name" value="TIR"/>
    <property type="match status" value="3"/>
</dbReference>
<proteinExistence type="predicted"/>
<dbReference type="EMBL" id="LAHD01000024">
    <property type="protein sequence ID" value="PHK04568.1"/>
    <property type="molecule type" value="Genomic_DNA"/>
</dbReference>
<keyword evidence="1" id="KW-1133">Transmembrane helix</keyword>
<dbReference type="GO" id="GO:0007165">
    <property type="term" value="P:signal transduction"/>
    <property type="evidence" value="ECO:0007669"/>
    <property type="project" value="InterPro"/>
</dbReference>
<dbReference type="Gene3D" id="3.40.50.10140">
    <property type="entry name" value="Toll/interleukin-1 receptor homology (TIR) domain"/>
    <property type="match status" value="3"/>
</dbReference>
<accession>A0A9Q5ZDN3</accession>
<dbReference type="GO" id="GO:0016301">
    <property type="term" value="F:kinase activity"/>
    <property type="evidence" value="ECO:0007669"/>
    <property type="project" value="UniProtKB-KW"/>
</dbReference>
<gene>
    <name evidence="3" type="ORF">VF08_10735</name>
</gene>
<protein>
    <submittedName>
        <fullName evidence="3">Histidine kinase</fullName>
    </submittedName>
</protein>
<dbReference type="SMART" id="SM01080">
    <property type="entry name" value="CHASE2"/>
    <property type="match status" value="1"/>
</dbReference>
<dbReference type="Pfam" id="PF13676">
    <property type="entry name" value="TIR_2"/>
    <property type="match status" value="3"/>
</dbReference>
<dbReference type="InterPro" id="IPR000157">
    <property type="entry name" value="TIR_dom"/>
</dbReference>
<dbReference type="RefSeq" id="WP_099068151.1">
    <property type="nucleotide sequence ID" value="NZ_LAHD01000024.1"/>
</dbReference>
<reference evidence="3 4" key="1">
    <citation type="submission" date="2015-02" db="EMBL/GenBank/DDBJ databases">
        <title>Nostoc linckia genome annotation.</title>
        <authorList>
            <person name="Zhou Z."/>
        </authorList>
    </citation>
    <scope>NUCLEOTIDE SEQUENCE [LARGE SCALE GENOMIC DNA]</scope>
    <source>
        <strain evidence="4">z8</strain>
    </source>
</reference>
<dbReference type="InterPro" id="IPR007890">
    <property type="entry name" value="CHASE2"/>
</dbReference>